<name>A0A1H3NUL3_9BACI</name>
<organism evidence="1 2">
    <name type="scientific">Evansella caseinilytica</name>
    <dbReference type="NCBI Taxonomy" id="1503961"/>
    <lineage>
        <taxon>Bacteria</taxon>
        <taxon>Bacillati</taxon>
        <taxon>Bacillota</taxon>
        <taxon>Bacilli</taxon>
        <taxon>Bacillales</taxon>
        <taxon>Bacillaceae</taxon>
        <taxon>Evansella</taxon>
    </lineage>
</organism>
<sequence>MECVRIYEIPACKMVSSQCGMFGDGKLERFDEWFSAFPKTISPRDFLWYDSERGGFVWYYMYSEDMKVPEDFDIIDFLGGLYAVATDIDGQDNKDAINNIKEFIKEKGCFEEDTSRAQLGNIPTPPSVGKAMGYNQMDYYVPIRII</sequence>
<reference evidence="2" key="1">
    <citation type="submission" date="2016-10" db="EMBL/GenBank/DDBJ databases">
        <authorList>
            <person name="Varghese N."/>
            <person name="Submissions S."/>
        </authorList>
    </citation>
    <scope>NUCLEOTIDE SEQUENCE [LARGE SCALE GENOMIC DNA]</scope>
    <source>
        <strain evidence="2">SP</strain>
    </source>
</reference>
<gene>
    <name evidence="1" type="ORF">SAMN05421736_104214</name>
</gene>
<protein>
    <submittedName>
        <fullName evidence="1">AraC family transcriptional regulator</fullName>
    </submittedName>
</protein>
<proteinExistence type="predicted"/>
<dbReference type="EMBL" id="FNPI01000004">
    <property type="protein sequence ID" value="SDY92616.1"/>
    <property type="molecule type" value="Genomic_DNA"/>
</dbReference>
<dbReference type="OrthoDB" id="2043087at2"/>
<evidence type="ECO:0000313" key="1">
    <source>
        <dbReference type="EMBL" id="SDY92616.1"/>
    </source>
</evidence>
<evidence type="ECO:0000313" key="2">
    <source>
        <dbReference type="Proteomes" id="UP000198935"/>
    </source>
</evidence>
<dbReference type="Proteomes" id="UP000198935">
    <property type="component" value="Unassembled WGS sequence"/>
</dbReference>
<accession>A0A1H3NUL3</accession>
<keyword evidence="2" id="KW-1185">Reference proteome</keyword>
<dbReference type="AlphaFoldDB" id="A0A1H3NUL3"/>